<organism evidence="2">
    <name type="scientific">hydrothermal vent metagenome</name>
    <dbReference type="NCBI Taxonomy" id="652676"/>
    <lineage>
        <taxon>unclassified sequences</taxon>
        <taxon>metagenomes</taxon>
        <taxon>ecological metagenomes</taxon>
    </lineage>
</organism>
<name>A0A3B0SU53_9ZZZZ</name>
<dbReference type="EMBL" id="UOEK01000579">
    <property type="protein sequence ID" value="VAW09445.1"/>
    <property type="molecule type" value="Genomic_DNA"/>
</dbReference>
<feature type="domain" description="DUF5655" evidence="1">
    <location>
        <begin position="80"/>
        <end position="182"/>
    </location>
</feature>
<accession>A0A3B0SU53</accession>
<dbReference type="InterPro" id="IPR043714">
    <property type="entry name" value="DUF5655"/>
</dbReference>
<evidence type="ECO:0000259" key="1">
    <source>
        <dbReference type="Pfam" id="PF18899"/>
    </source>
</evidence>
<dbReference type="Pfam" id="PF18899">
    <property type="entry name" value="DUF5655"/>
    <property type="match status" value="1"/>
</dbReference>
<protein>
    <recommendedName>
        <fullName evidence="1">DUF5655 domain-containing protein</fullName>
    </recommendedName>
</protein>
<dbReference type="AlphaFoldDB" id="A0A3B0SU53"/>
<evidence type="ECO:0000313" key="2">
    <source>
        <dbReference type="EMBL" id="VAW09445.1"/>
    </source>
</evidence>
<proteinExistence type="predicted"/>
<reference evidence="2" key="1">
    <citation type="submission" date="2018-06" db="EMBL/GenBank/DDBJ databases">
        <authorList>
            <person name="Zhirakovskaya E."/>
        </authorList>
    </citation>
    <scope>NUCLEOTIDE SEQUENCE</scope>
</reference>
<dbReference type="InterPro" id="IPR025629">
    <property type="entry name" value="DUF4287"/>
</dbReference>
<gene>
    <name evidence="2" type="ORF">MNBD_ACTINO02-1948</name>
</gene>
<sequence>MPDPKQQTATQLANIQESSGRTVADYTAIVRESGLEKHGQIVALFKSDFGLTHGNANLMAHAVREALAGGTPSPSELLSAQYSGAKEALIPIYDQLAALAEGLGDDVEKVVQKTGVSFRRKKQFALVQAPSAKRIQLGLNLDTTPSDGRVVEMNGMCTHKMNITDLAGVDDAVAVWIRQAYDRAG</sequence>
<dbReference type="Pfam" id="PF14117">
    <property type="entry name" value="DUF4287"/>
    <property type="match status" value="1"/>
</dbReference>